<name>A0ACD3AYU2_9AGAR</name>
<organism evidence="1 2">
    <name type="scientific">Pluteus cervinus</name>
    <dbReference type="NCBI Taxonomy" id="181527"/>
    <lineage>
        <taxon>Eukaryota</taxon>
        <taxon>Fungi</taxon>
        <taxon>Dikarya</taxon>
        <taxon>Basidiomycota</taxon>
        <taxon>Agaricomycotina</taxon>
        <taxon>Agaricomycetes</taxon>
        <taxon>Agaricomycetidae</taxon>
        <taxon>Agaricales</taxon>
        <taxon>Pluteineae</taxon>
        <taxon>Pluteaceae</taxon>
        <taxon>Pluteus</taxon>
    </lineage>
</organism>
<proteinExistence type="predicted"/>
<gene>
    <name evidence="1" type="ORF">BDN72DRAFT_958722</name>
</gene>
<dbReference type="EMBL" id="ML208311">
    <property type="protein sequence ID" value="TFK70542.1"/>
    <property type="molecule type" value="Genomic_DNA"/>
</dbReference>
<accession>A0ACD3AYU2</accession>
<evidence type="ECO:0000313" key="2">
    <source>
        <dbReference type="Proteomes" id="UP000308600"/>
    </source>
</evidence>
<reference evidence="1 2" key="1">
    <citation type="journal article" date="2019" name="Nat. Ecol. Evol.">
        <title>Megaphylogeny resolves global patterns of mushroom evolution.</title>
        <authorList>
            <person name="Varga T."/>
            <person name="Krizsan K."/>
            <person name="Foldi C."/>
            <person name="Dima B."/>
            <person name="Sanchez-Garcia M."/>
            <person name="Sanchez-Ramirez S."/>
            <person name="Szollosi G.J."/>
            <person name="Szarkandi J.G."/>
            <person name="Papp V."/>
            <person name="Albert L."/>
            <person name="Andreopoulos W."/>
            <person name="Angelini C."/>
            <person name="Antonin V."/>
            <person name="Barry K.W."/>
            <person name="Bougher N.L."/>
            <person name="Buchanan P."/>
            <person name="Buyck B."/>
            <person name="Bense V."/>
            <person name="Catcheside P."/>
            <person name="Chovatia M."/>
            <person name="Cooper J."/>
            <person name="Damon W."/>
            <person name="Desjardin D."/>
            <person name="Finy P."/>
            <person name="Geml J."/>
            <person name="Haridas S."/>
            <person name="Hughes K."/>
            <person name="Justo A."/>
            <person name="Karasinski D."/>
            <person name="Kautmanova I."/>
            <person name="Kiss B."/>
            <person name="Kocsube S."/>
            <person name="Kotiranta H."/>
            <person name="LaButti K.M."/>
            <person name="Lechner B.E."/>
            <person name="Liimatainen K."/>
            <person name="Lipzen A."/>
            <person name="Lukacs Z."/>
            <person name="Mihaltcheva S."/>
            <person name="Morgado L.N."/>
            <person name="Niskanen T."/>
            <person name="Noordeloos M.E."/>
            <person name="Ohm R.A."/>
            <person name="Ortiz-Santana B."/>
            <person name="Ovrebo C."/>
            <person name="Racz N."/>
            <person name="Riley R."/>
            <person name="Savchenko A."/>
            <person name="Shiryaev A."/>
            <person name="Soop K."/>
            <person name="Spirin V."/>
            <person name="Szebenyi C."/>
            <person name="Tomsovsky M."/>
            <person name="Tulloss R.E."/>
            <person name="Uehling J."/>
            <person name="Grigoriev I.V."/>
            <person name="Vagvolgyi C."/>
            <person name="Papp T."/>
            <person name="Martin F.M."/>
            <person name="Miettinen O."/>
            <person name="Hibbett D.S."/>
            <person name="Nagy L.G."/>
        </authorList>
    </citation>
    <scope>NUCLEOTIDE SEQUENCE [LARGE SCALE GENOMIC DNA]</scope>
    <source>
        <strain evidence="1 2">NL-1719</strain>
    </source>
</reference>
<protein>
    <submittedName>
        <fullName evidence="1">Uncharacterized protein</fullName>
    </submittedName>
</protein>
<evidence type="ECO:0000313" key="1">
    <source>
        <dbReference type="EMBL" id="TFK70542.1"/>
    </source>
</evidence>
<dbReference type="Proteomes" id="UP000308600">
    <property type="component" value="Unassembled WGS sequence"/>
</dbReference>
<keyword evidence="2" id="KW-1185">Reference proteome</keyword>
<sequence length="156" mass="17310">MVFFDFFFSVLVLMFCLITGCGATPVFKNISSAVLVSDTTSSVPAEAFKFPSRIFVSLAAVGFIILVLAISRLFGCCKNLKCRRFAVDTRRSWVSGIPYPSRTSGTGRTPMAELPRIRLGSPLNLRIWGGPMTQIVMPEAAYFSALVEQYRQRHQS</sequence>